<dbReference type="Proteomes" id="UP000067626">
    <property type="component" value="Chromosome"/>
</dbReference>
<evidence type="ECO:0000313" key="1">
    <source>
        <dbReference type="EMBL" id="AKT41795.1"/>
    </source>
</evidence>
<organism evidence="1 2">
    <name type="scientific">Chondromyces crocatus</name>
    <dbReference type="NCBI Taxonomy" id="52"/>
    <lineage>
        <taxon>Bacteria</taxon>
        <taxon>Pseudomonadati</taxon>
        <taxon>Myxococcota</taxon>
        <taxon>Polyangia</taxon>
        <taxon>Polyangiales</taxon>
        <taxon>Polyangiaceae</taxon>
        <taxon>Chondromyces</taxon>
    </lineage>
</organism>
<dbReference type="KEGG" id="ccro:CMC5_060060"/>
<dbReference type="InterPro" id="IPR054271">
    <property type="entry name" value="DUF7002"/>
</dbReference>
<accession>A0A0K1ELM5</accession>
<dbReference type="Pfam" id="PF22531">
    <property type="entry name" value="DUF7002"/>
    <property type="match status" value="1"/>
</dbReference>
<dbReference type="AlphaFoldDB" id="A0A0K1ELM5"/>
<name>A0A0K1ELM5_CHOCO</name>
<dbReference type="RefSeq" id="WP_050433524.1">
    <property type="nucleotide sequence ID" value="NZ_CP012159.1"/>
</dbReference>
<dbReference type="EMBL" id="CP012159">
    <property type="protein sequence ID" value="AKT41795.1"/>
    <property type="molecule type" value="Genomic_DNA"/>
</dbReference>
<gene>
    <name evidence="1" type="ORF">CMC5_060060</name>
</gene>
<proteinExistence type="predicted"/>
<dbReference type="OrthoDB" id="154268at2"/>
<protein>
    <submittedName>
        <fullName evidence="1">Uncharacterized protein</fullName>
    </submittedName>
</protein>
<sequence>MGVTPATLVAHYPRLYHMAEAGSWPGILRHGLLSTSSLLDLFEVQGDARYALESSHRPASRKIEHRIHGAAVIRDQLPMDDKGLVRALMDGLTPKAWYELLNGKVFFWLSRARLDTLLQARAYRDKRQTVLTVDTARLLERHAHRTHLSPINSGATKPVPRPRGRDTFLPLSDYPFDSWRAKRGVRDAVVELTVERGVTDIAELVVHVEEVGGGIEPVTLWA</sequence>
<reference evidence="1 2" key="1">
    <citation type="submission" date="2015-07" db="EMBL/GenBank/DDBJ databases">
        <title>Genome analysis of myxobacterium Chondromyces crocatus Cm c5 reveals a high potential for natural compound synthesis and the genetic basis for the loss of fruiting body formation.</title>
        <authorList>
            <person name="Zaburannyi N."/>
            <person name="Bunk B."/>
            <person name="Maier J."/>
            <person name="Overmann J."/>
            <person name="Mueller R."/>
        </authorList>
    </citation>
    <scope>NUCLEOTIDE SEQUENCE [LARGE SCALE GENOMIC DNA]</scope>
    <source>
        <strain evidence="1 2">Cm c5</strain>
    </source>
</reference>
<evidence type="ECO:0000313" key="2">
    <source>
        <dbReference type="Proteomes" id="UP000067626"/>
    </source>
</evidence>
<keyword evidence="2" id="KW-1185">Reference proteome</keyword>